<dbReference type="PANTHER" id="PTHR35891:SF2">
    <property type="entry name" value="THIOL:DISULFIDE INTERCHANGE PROTEIN DSBA"/>
    <property type="match status" value="1"/>
</dbReference>
<feature type="chain" id="PRO_5045353115" description="Thiol:disulfide interchange protein" evidence="3">
    <location>
        <begin position="24"/>
        <end position="219"/>
    </location>
</feature>
<evidence type="ECO:0000313" key="5">
    <source>
        <dbReference type="EMBL" id="CAG4968634.1"/>
    </source>
</evidence>
<dbReference type="PROSITE" id="PS51352">
    <property type="entry name" value="THIOREDOXIN_2"/>
    <property type="match status" value="1"/>
</dbReference>
<dbReference type="InterPro" id="IPR023205">
    <property type="entry name" value="DsbA/DsbL"/>
</dbReference>
<accession>A0ABN7QVE7</accession>
<comment type="subcellular location">
    <subcellularLocation>
        <location evidence="2">Periplasm</location>
    </subcellularLocation>
</comment>
<dbReference type="InterPro" id="IPR013766">
    <property type="entry name" value="Thioredoxin_domain"/>
</dbReference>
<keyword evidence="6" id="KW-1185">Reference proteome</keyword>
<evidence type="ECO:0000256" key="2">
    <source>
        <dbReference type="PIRNR" id="PIRNR001488"/>
    </source>
</evidence>
<organism evidence="5 6">
    <name type="scientific">Novilysobacter luteus</name>
    <dbReference type="NCBI Taxonomy" id="2822368"/>
    <lineage>
        <taxon>Bacteria</taxon>
        <taxon>Pseudomonadati</taxon>
        <taxon>Pseudomonadota</taxon>
        <taxon>Gammaproteobacteria</taxon>
        <taxon>Lysobacterales</taxon>
        <taxon>Lysobacteraceae</taxon>
        <taxon>Novilysobacter</taxon>
    </lineage>
</organism>
<dbReference type="Gene3D" id="3.40.30.10">
    <property type="entry name" value="Glutaredoxin"/>
    <property type="match status" value="1"/>
</dbReference>
<comment type="similarity">
    <text evidence="2">Belongs to the thioredoxin family.</text>
</comment>
<protein>
    <recommendedName>
        <fullName evidence="2">Thiol:disulfide interchange protein</fullName>
    </recommendedName>
</protein>
<name>A0ABN7QVE7_9GAMM</name>
<dbReference type="EMBL" id="OU015430">
    <property type="protein sequence ID" value="CAG4968634.1"/>
    <property type="molecule type" value="Genomic_DNA"/>
</dbReference>
<reference evidence="5 6" key="1">
    <citation type="submission" date="2021-04" db="EMBL/GenBank/DDBJ databases">
        <authorList>
            <person name="Rodrigo-Torres L."/>
            <person name="Arahal R. D."/>
            <person name="Lucena T."/>
        </authorList>
    </citation>
    <scope>NUCLEOTIDE SEQUENCE [LARGE SCALE GENOMIC DNA]</scope>
    <source>
        <strain evidence="5 6">CECT 30171</strain>
    </source>
</reference>
<evidence type="ECO:0000259" key="4">
    <source>
        <dbReference type="PROSITE" id="PS51352"/>
    </source>
</evidence>
<keyword evidence="1 3" id="KW-0732">Signal</keyword>
<keyword evidence="2" id="KW-0574">Periplasm</keyword>
<dbReference type="RefSeq" id="WP_215219334.1">
    <property type="nucleotide sequence ID" value="NZ_OU015430.1"/>
</dbReference>
<evidence type="ECO:0000313" key="6">
    <source>
        <dbReference type="Proteomes" id="UP000680116"/>
    </source>
</evidence>
<feature type="domain" description="Thioredoxin" evidence="4">
    <location>
        <begin position="13"/>
        <end position="207"/>
    </location>
</feature>
<sequence>MILLSRLAVLALLSIAALSPAYAAPAAPVAGVDYVEIPGGMPFDTAPGRIEVVEVFGYTCSHCAAFEPAVAAWKRRLPDDVSFVPVPAPFSGYWLPYARAYYAAQAHGLVERTHADMFRALHEEQRLPIMRATPAEIAAFYAGYGADPAAFAAAMTSAATDAQLERARTFIRRSGVDGTPSLVVAGRYRVIGRSFEQVLDTVDALIARERARLRSTAGN</sequence>
<dbReference type="CDD" id="cd03019">
    <property type="entry name" value="DsbA_DsbA"/>
    <property type="match status" value="1"/>
</dbReference>
<evidence type="ECO:0000256" key="1">
    <source>
        <dbReference type="ARBA" id="ARBA00022729"/>
    </source>
</evidence>
<dbReference type="InterPro" id="IPR036249">
    <property type="entry name" value="Thioredoxin-like_sf"/>
</dbReference>
<feature type="signal peptide" evidence="3">
    <location>
        <begin position="1"/>
        <end position="23"/>
    </location>
</feature>
<keyword evidence="2" id="KW-1015">Disulfide bond</keyword>
<dbReference type="PIRSF" id="PIRSF001488">
    <property type="entry name" value="Tdi_protein"/>
    <property type="match status" value="1"/>
</dbReference>
<evidence type="ECO:0000256" key="3">
    <source>
        <dbReference type="SAM" id="SignalP"/>
    </source>
</evidence>
<dbReference type="InterPro" id="IPR012336">
    <property type="entry name" value="Thioredoxin-like_fold"/>
</dbReference>
<dbReference type="PANTHER" id="PTHR35891">
    <property type="entry name" value="THIOL:DISULFIDE INTERCHANGE PROTEIN DSBA"/>
    <property type="match status" value="1"/>
</dbReference>
<dbReference type="SUPFAM" id="SSF52833">
    <property type="entry name" value="Thioredoxin-like"/>
    <property type="match status" value="1"/>
</dbReference>
<dbReference type="Pfam" id="PF13462">
    <property type="entry name" value="Thioredoxin_4"/>
    <property type="match status" value="1"/>
</dbReference>
<proteinExistence type="inferred from homology"/>
<dbReference type="Proteomes" id="UP000680116">
    <property type="component" value="Chromosome"/>
</dbReference>
<dbReference type="InterPro" id="IPR050824">
    <property type="entry name" value="Thiol_disulfide_DsbA"/>
</dbReference>
<gene>
    <name evidence="5" type="primary">dsbA</name>
    <name evidence="5" type="ORF">LYB30171_00313</name>
</gene>